<proteinExistence type="inferred from homology"/>
<evidence type="ECO:0000256" key="6">
    <source>
        <dbReference type="PROSITE-ProRule" id="PRU10007"/>
    </source>
</evidence>
<reference evidence="9 10" key="1">
    <citation type="submission" date="2017-04" db="EMBL/GenBank/DDBJ databases">
        <authorList>
            <person name="Afonso C.L."/>
            <person name="Miller P.J."/>
            <person name="Scott M.A."/>
            <person name="Spackman E."/>
            <person name="Goraichik I."/>
            <person name="Dimitrov K.M."/>
            <person name="Suarez D.L."/>
            <person name="Swayne D.E."/>
        </authorList>
    </citation>
    <scope>NUCLEOTIDE SEQUENCE [LARGE SCALE GENOMIC DNA]</scope>
    <source>
        <strain evidence="9 10">B5P</strain>
    </source>
</reference>
<dbReference type="Proteomes" id="UP000193083">
    <property type="component" value="Unassembled WGS sequence"/>
</dbReference>
<dbReference type="FunFam" id="3.40.309.10:FF:000012">
    <property type="entry name" value="Betaine aldehyde dehydrogenase"/>
    <property type="match status" value="1"/>
</dbReference>
<evidence type="ECO:0000259" key="8">
    <source>
        <dbReference type="Pfam" id="PF00171"/>
    </source>
</evidence>
<evidence type="ECO:0000313" key="9">
    <source>
        <dbReference type="EMBL" id="SMH34266.1"/>
    </source>
</evidence>
<dbReference type="GO" id="GO:0016620">
    <property type="term" value="F:oxidoreductase activity, acting on the aldehyde or oxo group of donors, NAD or NADP as acceptor"/>
    <property type="evidence" value="ECO:0007669"/>
    <property type="project" value="UniProtKB-UniRule"/>
</dbReference>
<keyword evidence="10" id="KW-1185">Reference proteome</keyword>
<dbReference type="FunFam" id="3.40.605.10:FF:000026">
    <property type="entry name" value="Aldehyde dehydrogenase, putative"/>
    <property type="match status" value="1"/>
</dbReference>
<dbReference type="OrthoDB" id="9812625at2"/>
<accession>A0A1X7N9K8</accession>
<protein>
    <submittedName>
        <fullName evidence="9">Aldehyde dehydrogenase (NAD+)</fullName>
    </submittedName>
</protein>
<dbReference type="InterPro" id="IPR015590">
    <property type="entry name" value="Aldehyde_DH_dom"/>
</dbReference>
<dbReference type="Pfam" id="PF00171">
    <property type="entry name" value="Aldedh"/>
    <property type="match status" value="2"/>
</dbReference>
<dbReference type="InterPro" id="IPR016162">
    <property type="entry name" value="Ald_DH_N"/>
</dbReference>
<evidence type="ECO:0000256" key="1">
    <source>
        <dbReference type="ARBA" id="ARBA00009986"/>
    </source>
</evidence>
<feature type="domain" description="Aldehyde dehydrogenase" evidence="8">
    <location>
        <begin position="44"/>
        <end position="486"/>
    </location>
</feature>
<dbReference type="InterPro" id="IPR011408">
    <property type="entry name" value="Aldehyde_DH"/>
</dbReference>
<dbReference type="Gene3D" id="3.40.309.10">
    <property type="entry name" value="Aldehyde Dehydrogenase, Chain A, domain 2"/>
    <property type="match status" value="1"/>
</dbReference>
<dbReference type="InterPro" id="IPR016163">
    <property type="entry name" value="Ald_DH_C"/>
</dbReference>
<dbReference type="PIRSF" id="PIRSF036490">
    <property type="entry name" value="Aldedh_dupl"/>
    <property type="match status" value="1"/>
</dbReference>
<dbReference type="SUPFAM" id="SSF53720">
    <property type="entry name" value="ALDH-like"/>
    <property type="match status" value="2"/>
</dbReference>
<dbReference type="FunFam" id="3.40.605.10:FF:000007">
    <property type="entry name" value="NAD/NADP-dependent betaine aldehyde dehydrogenase"/>
    <property type="match status" value="1"/>
</dbReference>
<dbReference type="PROSITE" id="PS00687">
    <property type="entry name" value="ALDEHYDE_DEHYDR_GLU"/>
    <property type="match status" value="1"/>
</dbReference>
<keyword evidence="3 7" id="KW-0560">Oxidoreductase</keyword>
<evidence type="ECO:0000256" key="2">
    <source>
        <dbReference type="ARBA" id="ARBA00022958"/>
    </source>
</evidence>
<evidence type="ECO:0000256" key="7">
    <source>
        <dbReference type="RuleBase" id="RU003345"/>
    </source>
</evidence>
<keyword evidence="4" id="KW-0558">Oxidation</keyword>
<dbReference type="EMBL" id="FXBL01000004">
    <property type="protein sequence ID" value="SMH34266.1"/>
    <property type="molecule type" value="Genomic_DNA"/>
</dbReference>
<dbReference type="AlphaFoldDB" id="A0A1X7N9K8"/>
<evidence type="ECO:0000313" key="10">
    <source>
        <dbReference type="Proteomes" id="UP000193083"/>
    </source>
</evidence>
<dbReference type="InterPro" id="IPR029510">
    <property type="entry name" value="Ald_DH_CS_GLU"/>
</dbReference>
<sequence>MNQIQDILKTMDYGPAPEEDAIVRDWLKRHKGRFGHFIGGKFTAAGGETFGVPNPATGETLAEVAIAGKKEVDAAVKAATGAFASWSKLSGNQRARHLYAIARQVQKHARFLAVLETMDNGKPIRETRDIDIPLVARHFYHHAGWAELRDEAFPGHVPAGVCGQIIPWNFPLLMLAWKIAPALAAGCTVVLKPAEHTPLTALAFAEICKEAGLPAGVVNIVNGGGETGALIAGHEGIAKLAFTGSTEVGRILRKQTAGSGKKLSLELGGKSPFIVYADADLDAAVEGVVDAIWFNQGEVCCAGSRAIVQEGVAERFYAKLRARMEKLRVGDPLDKSTDVGAVVAKVQMEQIAARVKDGVAEGAAMFQPSWASKLSTKGCFYPPTLFTDVMPASKLAQEEIFGPVLVSMTFRTPGEAIQLANNSRYGLAASIWSQNLDTAFDAARRLKAGVVWINSTNLFDAAIPFGGYKESGFGREGGKEGMHEYLVPGWLKTAKPAAIAKPLPAAAPLDADEERGEGASLDRTVKLYIGGKQARPDSGYSYPVHDHAGKFVTEAPLGNRKDIRNAVEAAHKADGWSGMTGHARAQVLYFLAENLELRAGEFARRLVQATGASAAKASREVDATVARVMYYAAWADKYDGAARAPQARMLSVVLNEPWDVMAISCPDEAPLLSFVSLVAPAIAMGNRVVVTPSPRQPLAALDLYQVFDTSDVPGGVVNIVTGDRDQLAGVLAKHDDVAAHWYFGSKEGSALVEKESGGNLKAVWANQGLARDWLDPAQGQGEEFLFHAVRHKAIWTPFGV</sequence>
<comment type="similarity">
    <text evidence="1 5 7">Belongs to the aldehyde dehydrogenase family.</text>
</comment>
<organism evidence="9 10">
    <name type="scientific">Mesorhizobium australicum</name>
    <dbReference type="NCBI Taxonomy" id="536018"/>
    <lineage>
        <taxon>Bacteria</taxon>
        <taxon>Pseudomonadati</taxon>
        <taxon>Pseudomonadota</taxon>
        <taxon>Alphaproteobacteria</taxon>
        <taxon>Hyphomicrobiales</taxon>
        <taxon>Phyllobacteriaceae</taxon>
        <taxon>Mesorhizobium</taxon>
    </lineage>
</organism>
<gene>
    <name evidence="9" type="ORF">SAMN02982922_1485</name>
</gene>
<evidence type="ECO:0000256" key="3">
    <source>
        <dbReference type="ARBA" id="ARBA00023002"/>
    </source>
</evidence>
<feature type="domain" description="Aldehyde dehydrogenase" evidence="8">
    <location>
        <begin position="545"/>
        <end position="768"/>
    </location>
</feature>
<dbReference type="CDD" id="cd07111">
    <property type="entry name" value="ALDH_F16"/>
    <property type="match status" value="1"/>
</dbReference>
<keyword evidence="2" id="KW-0630">Potassium</keyword>
<dbReference type="InterPro" id="IPR016161">
    <property type="entry name" value="Ald_DH/histidinol_DH"/>
</dbReference>
<dbReference type="PANTHER" id="PTHR11699">
    <property type="entry name" value="ALDEHYDE DEHYDROGENASE-RELATED"/>
    <property type="match status" value="1"/>
</dbReference>
<dbReference type="Gene3D" id="3.40.605.10">
    <property type="entry name" value="Aldehyde Dehydrogenase, Chain A, domain 1"/>
    <property type="match status" value="2"/>
</dbReference>
<evidence type="ECO:0000256" key="5">
    <source>
        <dbReference type="PIRNR" id="PIRNR036490"/>
    </source>
</evidence>
<evidence type="ECO:0000256" key="4">
    <source>
        <dbReference type="ARBA" id="ARBA00023097"/>
    </source>
</evidence>
<name>A0A1X7N9K8_9HYPH</name>
<dbReference type="RefSeq" id="WP_085463574.1">
    <property type="nucleotide sequence ID" value="NZ_FXBL01000004.1"/>
</dbReference>
<feature type="active site" evidence="6">
    <location>
        <position position="266"/>
    </location>
</feature>